<dbReference type="VEuPathDB" id="VectorBase:ASIC007225"/>
<dbReference type="AlphaFoldDB" id="A0A084VPF9"/>
<feature type="compositionally biased region" description="Low complexity" evidence="1">
    <location>
        <begin position="123"/>
        <end position="143"/>
    </location>
</feature>
<dbReference type="EnsemblMetazoa" id="ASIC007225-RA">
    <property type="protein sequence ID" value="ASIC007225-PA"/>
    <property type="gene ID" value="ASIC007225"/>
</dbReference>
<keyword evidence="4" id="KW-1185">Reference proteome</keyword>
<evidence type="ECO:0000313" key="3">
    <source>
        <dbReference type="EnsemblMetazoa" id="ASIC007225-PA"/>
    </source>
</evidence>
<feature type="region of interest" description="Disordered" evidence="1">
    <location>
        <begin position="100"/>
        <end position="161"/>
    </location>
</feature>
<evidence type="ECO:0000313" key="4">
    <source>
        <dbReference type="Proteomes" id="UP000030765"/>
    </source>
</evidence>
<feature type="region of interest" description="Disordered" evidence="1">
    <location>
        <begin position="211"/>
        <end position="239"/>
    </location>
</feature>
<dbReference type="EMBL" id="KE524999">
    <property type="protein sequence ID" value="KFB39853.1"/>
    <property type="molecule type" value="Genomic_DNA"/>
</dbReference>
<gene>
    <name evidence="2" type="ORF">ZHAS_00007225</name>
</gene>
<dbReference type="STRING" id="74873.A0A084VPF9"/>
<reference evidence="3" key="2">
    <citation type="submission" date="2020-05" db="UniProtKB">
        <authorList>
            <consortium name="EnsemblMetazoa"/>
        </authorList>
    </citation>
    <scope>IDENTIFICATION</scope>
</reference>
<evidence type="ECO:0000313" key="2">
    <source>
        <dbReference type="EMBL" id="KFB39853.1"/>
    </source>
</evidence>
<evidence type="ECO:0000256" key="1">
    <source>
        <dbReference type="SAM" id="MobiDB-lite"/>
    </source>
</evidence>
<proteinExistence type="predicted"/>
<feature type="compositionally biased region" description="Low complexity" evidence="1">
    <location>
        <begin position="100"/>
        <end position="115"/>
    </location>
</feature>
<sequence length="333" mass="35036">MFDEPNVYSRLWTRCCLRAIKGPPVELLADLDSAGPSIKQCTTSASASSSSSSSSSSSTTTAAALILSVSGGDIRTNGTTLVVGATTVEATQHPIDFLSTSLSSPAASSDSRPSTGNEGPNEGSTPGGASASGNGSSGSTSNGKQHQRSSNTSNTAAIVSSSPEPTSIVASIANTSLAHVNPFHGGNSTATALTNDFYPEYRISSEYRLNSHHHHHHHHHHPHHHHHHHPHHHGPHHPRDLWTAAAAVASHDGILDEGCDSYSLRHGHARSTSSSWSSTLLKAPLPCESRGLQILTLHSSEQANYKPKPTETPFFLRGDLCTPVHENTAAAIS</sequence>
<protein>
    <submittedName>
        <fullName evidence="2 3">Uncharacterized protein</fullName>
    </submittedName>
</protein>
<dbReference type="EMBL" id="ATLV01015002">
    <property type="status" value="NOT_ANNOTATED_CDS"/>
    <property type="molecule type" value="Genomic_DNA"/>
</dbReference>
<reference evidence="2 4" key="1">
    <citation type="journal article" date="2014" name="BMC Genomics">
        <title>Genome sequence of Anopheles sinensis provides insight into genetics basis of mosquito competence for malaria parasites.</title>
        <authorList>
            <person name="Zhou D."/>
            <person name="Zhang D."/>
            <person name="Ding G."/>
            <person name="Shi L."/>
            <person name="Hou Q."/>
            <person name="Ye Y."/>
            <person name="Xu Y."/>
            <person name="Zhou H."/>
            <person name="Xiong C."/>
            <person name="Li S."/>
            <person name="Yu J."/>
            <person name="Hong S."/>
            <person name="Yu X."/>
            <person name="Zou P."/>
            <person name="Chen C."/>
            <person name="Chang X."/>
            <person name="Wang W."/>
            <person name="Lv Y."/>
            <person name="Sun Y."/>
            <person name="Ma L."/>
            <person name="Shen B."/>
            <person name="Zhu C."/>
        </authorList>
    </citation>
    <scope>NUCLEOTIDE SEQUENCE [LARGE SCALE GENOMIC DNA]</scope>
</reference>
<organism evidence="2">
    <name type="scientific">Anopheles sinensis</name>
    <name type="common">Mosquito</name>
    <dbReference type="NCBI Taxonomy" id="74873"/>
    <lineage>
        <taxon>Eukaryota</taxon>
        <taxon>Metazoa</taxon>
        <taxon>Ecdysozoa</taxon>
        <taxon>Arthropoda</taxon>
        <taxon>Hexapoda</taxon>
        <taxon>Insecta</taxon>
        <taxon>Pterygota</taxon>
        <taxon>Neoptera</taxon>
        <taxon>Endopterygota</taxon>
        <taxon>Diptera</taxon>
        <taxon>Nematocera</taxon>
        <taxon>Culicoidea</taxon>
        <taxon>Culicidae</taxon>
        <taxon>Anophelinae</taxon>
        <taxon>Anopheles</taxon>
    </lineage>
</organism>
<dbReference type="Proteomes" id="UP000030765">
    <property type="component" value="Unassembled WGS sequence"/>
</dbReference>
<name>A0A084VPF9_ANOSI</name>
<accession>A0A084VPF9</accession>
<feature type="compositionally biased region" description="Basic residues" evidence="1">
    <location>
        <begin position="211"/>
        <end position="236"/>
    </location>
</feature>
<feature type="compositionally biased region" description="Polar residues" evidence="1">
    <location>
        <begin position="148"/>
        <end position="161"/>
    </location>
</feature>